<reference evidence="3 4" key="1">
    <citation type="submission" date="2016-03" db="EMBL/GenBank/DDBJ databases">
        <authorList>
            <person name="Ploux O."/>
        </authorList>
    </citation>
    <scope>NUCLEOTIDE SEQUENCE [LARGE SCALE GENOMIC DNA]</scope>
    <source>
        <strain evidence="3 4">R-45370</strain>
    </source>
</reference>
<dbReference type="Gene3D" id="1.10.287.110">
    <property type="entry name" value="DnaJ domain"/>
    <property type="match status" value="1"/>
</dbReference>
<evidence type="ECO:0000313" key="4">
    <source>
        <dbReference type="Proteomes" id="UP000078476"/>
    </source>
</evidence>
<dbReference type="EMBL" id="LUUI01000011">
    <property type="protein sequence ID" value="OAI21341.1"/>
    <property type="molecule type" value="Genomic_DNA"/>
</dbReference>
<dbReference type="PROSITE" id="PS50076">
    <property type="entry name" value="DNAJ_2"/>
    <property type="match status" value="1"/>
</dbReference>
<comment type="caution">
    <text evidence="3">The sequence shown here is derived from an EMBL/GenBank/DDBJ whole genome shotgun (WGS) entry which is preliminary data.</text>
</comment>
<dbReference type="OrthoDB" id="9779889at2"/>
<dbReference type="InterPro" id="IPR036869">
    <property type="entry name" value="J_dom_sf"/>
</dbReference>
<evidence type="ECO:0000313" key="3">
    <source>
        <dbReference type="EMBL" id="OAI21341.1"/>
    </source>
</evidence>
<sequence length="128" mass="15105">MLKAPTYYDTLKVTRDAPYLVIQTAYRALMKLNHPDNFAGREEEAVKIAQTFREARDVLLDTNTRSQYDRWLDKQEENPIEQFYENRLPDCLKFCTFWSQKNQPVNPKLESVSVNIRLKNAALLHQLN</sequence>
<feature type="domain" description="J" evidence="2">
    <location>
        <begin position="6"/>
        <end position="72"/>
    </location>
</feature>
<dbReference type="STRING" id="980561.A1359_02310"/>
<accession>A0A177NTT6</accession>
<proteinExistence type="predicted"/>
<organism evidence="3 4">
    <name type="scientific">Methylomonas lenta</name>
    <dbReference type="NCBI Taxonomy" id="980561"/>
    <lineage>
        <taxon>Bacteria</taxon>
        <taxon>Pseudomonadati</taxon>
        <taxon>Pseudomonadota</taxon>
        <taxon>Gammaproteobacteria</taxon>
        <taxon>Methylococcales</taxon>
        <taxon>Methylococcaceae</taxon>
        <taxon>Methylomonas</taxon>
    </lineage>
</organism>
<name>A0A177NTT6_9GAMM</name>
<dbReference type="AlphaFoldDB" id="A0A177NTT6"/>
<keyword evidence="1" id="KW-0143">Chaperone</keyword>
<dbReference type="SUPFAM" id="SSF46565">
    <property type="entry name" value="Chaperone J-domain"/>
    <property type="match status" value="1"/>
</dbReference>
<dbReference type="RefSeq" id="WP_066976493.1">
    <property type="nucleotide sequence ID" value="NZ_LUUI01000011.1"/>
</dbReference>
<gene>
    <name evidence="3" type="ORF">A1359_02310</name>
</gene>
<dbReference type="SMART" id="SM00271">
    <property type="entry name" value="DnaJ"/>
    <property type="match status" value="1"/>
</dbReference>
<dbReference type="InterPro" id="IPR001623">
    <property type="entry name" value="DnaJ_domain"/>
</dbReference>
<dbReference type="Pfam" id="PF00226">
    <property type="entry name" value="DnaJ"/>
    <property type="match status" value="1"/>
</dbReference>
<evidence type="ECO:0000256" key="1">
    <source>
        <dbReference type="ARBA" id="ARBA00023186"/>
    </source>
</evidence>
<dbReference type="CDD" id="cd06257">
    <property type="entry name" value="DnaJ"/>
    <property type="match status" value="1"/>
</dbReference>
<protein>
    <recommendedName>
        <fullName evidence="2">J domain-containing protein</fullName>
    </recommendedName>
</protein>
<keyword evidence="4" id="KW-1185">Reference proteome</keyword>
<evidence type="ECO:0000259" key="2">
    <source>
        <dbReference type="PROSITE" id="PS50076"/>
    </source>
</evidence>
<dbReference type="Proteomes" id="UP000078476">
    <property type="component" value="Unassembled WGS sequence"/>
</dbReference>